<protein>
    <submittedName>
        <fullName evidence="1">Endoribonuclease L-PSP</fullName>
    </submittedName>
</protein>
<dbReference type="InterPro" id="IPR035959">
    <property type="entry name" value="RutC-like_sf"/>
</dbReference>
<gene>
    <name evidence="1" type="ORF">CG50_00750</name>
</gene>
<dbReference type="PANTHER" id="PTHR47328:SF1">
    <property type="entry name" value="RUTC FAMILY PROTEIN YOAB"/>
    <property type="match status" value="1"/>
</dbReference>
<dbReference type="Proteomes" id="UP000028824">
    <property type="component" value="Unassembled WGS sequence"/>
</dbReference>
<organism evidence="1 2">
    <name type="scientific">Paenirhodobacter enshiensis</name>
    <dbReference type="NCBI Taxonomy" id="1105367"/>
    <lineage>
        <taxon>Bacteria</taxon>
        <taxon>Pseudomonadati</taxon>
        <taxon>Pseudomonadota</taxon>
        <taxon>Alphaproteobacteria</taxon>
        <taxon>Rhodobacterales</taxon>
        <taxon>Rhodobacter group</taxon>
        <taxon>Paenirhodobacter</taxon>
    </lineage>
</organism>
<dbReference type="Gene3D" id="3.30.1330.40">
    <property type="entry name" value="RutC-like"/>
    <property type="match status" value="1"/>
</dbReference>
<accession>A0A086XXS7</accession>
<dbReference type="STRING" id="1105367.CG50_00750"/>
<keyword evidence="2" id="KW-1185">Reference proteome</keyword>
<dbReference type="InterPro" id="IPR006175">
    <property type="entry name" value="YjgF/YER057c/UK114"/>
</dbReference>
<dbReference type="PANTHER" id="PTHR47328">
    <property type="match status" value="1"/>
</dbReference>
<evidence type="ECO:0000313" key="2">
    <source>
        <dbReference type="Proteomes" id="UP000028824"/>
    </source>
</evidence>
<evidence type="ECO:0000313" key="1">
    <source>
        <dbReference type="EMBL" id="KFI26827.1"/>
    </source>
</evidence>
<dbReference type="RefSeq" id="WP_036637013.1">
    <property type="nucleotide sequence ID" value="NZ_JFZB01000012.1"/>
</dbReference>
<dbReference type="SUPFAM" id="SSF55298">
    <property type="entry name" value="YjgF-like"/>
    <property type="match status" value="1"/>
</dbReference>
<comment type="caution">
    <text evidence="1">The sequence shown here is derived from an EMBL/GenBank/DDBJ whole genome shotgun (WGS) entry which is preliminary data.</text>
</comment>
<dbReference type="eggNOG" id="COG0251">
    <property type="taxonomic scope" value="Bacteria"/>
</dbReference>
<dbReference type="InterPro" id="IPR035709">
    <property type="entry name" value="YoaB-like"/>
</dbReference>
<dbReference type="AlphaFoldDB" id="A0A086XXS7"/>
<dbReference type="EMBL" id="JFZB01000012">
    <property type="protein sequence ID" value="KFI26827.1"/>
    <property type="molecule type" value="Genomic_DNA"/>
</dbReference>
<dbReference type="OrthoDB" id="9803101at2"/>
<name>A0A086XXS7_9RHOB</name>
<sequence length="116" mass="12761">MTEIKRHLPTRINHRVVEVNGMLHFGGLVADDFSLDMKGQTEQICAKIDAILAGLGSSKDKLVTAMIYITDFDQKEGMNEAWLNWLPADRLPTRATIGVAELGKGVLIEVVVSAVR</sequence>
<reference evidence="1 2" key="1">
    <citation type="submission" date="2014-03" db="EMBL/GenBank/DDBJ databases">
        <title>Genome of Paenirhodobacter enshiensis DW2-9.</title>
        <authorList>
            <person name="Wang D."/>
            <person name="Wang G."/>
        </authorList>
    </citation>
    <scope>NUCLEOTIDE SEQUENCE [LARGE SCALE GENOMIC DNA]</scope>
    <source>
        <strain evidence="1 2">DW2-9</strain>
    </source>
</reference>
<proteinExistence type="predicted"/>
<dbReference type="CDD" id="cd06150">
    <property type="entry name" value="YjgF_YER057c_UK114_like_2"/>
    <property type="match status" value="1"/>
</dbReference>
<dbReference type="Pfam" id="PF01042">
    <property type="entry name" value="Ribonuc_L-PSP"/>
    <property type="match status" value="1"/>
</dbReference>